<accession>A0A2I1M725</accession>
<dbReference type="AlphaFoldDB" id="A0A2I1M725"/>
<dbReference type="Proteomes" id="UP000242263">
    <property type="component" value="Unassembled WGS sequence"/>
</dbReference>
<protein>
    <submittedName>
        <fullName evidence="1">Uncharacterized protein</fullName>
    </submittedName>
</protein>
<evidence type="ECO:0000313" key="1">
    <source>
        <dbReference type="EMBL" id="PKZ15915.1"/>
    </source>
</evidence>
<proteinExistence type="predicted"/>
<dbReference type="EMBL" id="PKGU01000001">
    <property type="protein sequence ID" value="PKZ15915.1"/>
    <property type="molecule type" value="Genomic_DNA"/>
</dbReference>
<comment type="caution">
    <text evidence="1">The sequence shown here is derived from an EMBL/GenBank/DDBJ whole genome shotgun (WGS) entry which is preliminary data.</text>
</comment>
<evidence type="ECO:0000313" key="2">
    <source>
        <dbReference type="Proteomes" id="UP000242263"/>
    </source>
</evidence>
<gene>
    <name evidence="1" type="ORF">CYJ32_00225</name>
</gene>
<sequence>MCAWAASTRDMQRQTMDFLPRLFQVFGKTIRCGELILWMTGVSQAVSTEELQKLVDDVLRLHNELGYDRAYVQGNQLIQDTCFDRMIEVVLKNTAE</sequence>
<reference evidence="1 2" key="1">
    <citation type="submission" date="2017-12" db="EMBL/GenBank/DDBJ databases">
        <title>Phylogenetic diversity of female urinary microbiome.</title>
        <authorList>
            <person name="Thomas-White K."/>
            <person name="Wolfe A.J."/>
        </authorList>
    </citation>
    <scope>NUCLEOTIDE SEQUENCE [LARGE SCALE GENOMIC DNA]</scope>
    <source>
        <strain evidence="1 2">UMB0064</strain>
    </source>
</reference>
<organism evidence="1 2">
    <name type="scientific">Alloscardovia omnicolens</name>
    <dbReference type="NCBI Taxonomy" id="419015"/>
    <lineage>
        <taxon>Bacteria</taxon>
        <taxon>Bacillati</taxon>
        <taxon>Actinomycetota</taxon>
        <taxon>Actinomycetes</taxon>
        <taxon>Bifidobacteriales</taxon>
        <taxon>Bifidobacteriaceae</taxon>
        <taxon>Alloscardovia</taxon>
    </lineage>
</organism>
<name>A0A2I1M725_9BIFI</name>